<evidence type="ECO:0000256" key="1">
    <source>
        <dbReference type="ARBA" id="ARBA00004141"/>
    </source>
</evidence>
<keyword evidence="4 5" id="KW-0472">Membrane</keyword>
<dbReference type="EMBL" id="JACXAI010000032">
    <property type="protein sequence ID" value="MBD1382497.1"/>
    <property type="molecule type" value="Genomic_DNA"/>
</dbReference>
<feature type="transmembrane region" description="Helical" evidence="5">
    <location>
        <begin position="15"/>
        <end position="35"/>
    </location>
</feature>
<dbReference type="InterPro" id="IPR010432">
    <property type="entry name" value="RDD"/>
</dbReference>
<reference evidence="7" key="1">
    <citation type="submission" date="2020-09" db="EMBL/GenBank/DDBJ databases">
        <title>A novel bacterium of genus Bacillus, isolated from South China Sea.</title>
        <authorList>
            <person name="Huang H."/>
            <person name="Mo K."/>
            <person name="Hu Y."/>
        </authorList>
    </citation>
    <scope>NUCLEOTIDE SEQUENCE</scope>
    <source>
        <strain evidence="7">IB182487</strain>
    </source>
</reference>
<evidence type="ECO:0000313" key="7">
    <source>
        <dbReference type="EMBL" id="MBD1382497.1"/>
    </source>
</evidence>
<keyword evidence="8" id="KW-1185">Reference proteome</keyword>
<gene>
    <name evidence="7" type="ORF">IC621_20035</name>
</gene>
<evidence type="ECO:0000256" key="5">
    <source>
        <dbReference type="SAM" id="Phobius"/>
    </source>
</evidence>
<protein>
    <submittedName>
        <fullName evidence="7">RDD family protein</fullName>
    </submittedName>
</protein>
<evidence type="ECO:0000256" key="2">
    <source>
        <dbReference type="ARBA" id="ARBA00022692"/>
    </source>
</evidence>
<name>A0A926NR66_9BACI</name>
<evidence type="ECO:0000313" key="8">
    <source>
        <dbReference type="Proteomes" id="UP000626844"/>
    </source>
</evidence>
<evidence type="ECO:0000256" key="3">
    <source>
        <dbReference type="ARBA" id="ARBA00022989"/>
    </source>
</evidence>
<evidence type="ECO:0000259" key="6">
    <source>
        <dbReference type="Pfam" id="PF06271"/>
    </source>
</evidence>
<dbReference type="GO" id="GO:0016020">
    <property type="term" value="C:membrane"/>
    <property type="evidence" value="ECO:0007669"/>
    <property type="project" value="UniProtKB-SubCell"/>
</dbReference>
<sequence>MTDENGNRIGLLRSLVKFFSTFLSTIILFIGYLMVAFHPEKRALHDLIAGTYVMKSSIIITRT</sequence>
<dbReference type="Pfam" id="PF06271">
    <property type="entry name" value="RDD"/>
    <property type="match status" value="1"/>
</dbReference>
<feature type="domain" description="RDD" evidence="6">
    <location>
        <begin position="2"/>
        <end position="50"/>
    </location>
</feature>
<organism evidence="7 8">
    <name type="scientific">Metabacillus arenae</name>
    <dbReference type="NCBI Taxonomy" id="2771434"/>
    <lineage>
        <taxon>Bacteria</taxon>
        <taxon>Bacillati</taxon>
        <taxon>Bacillota</taxon>
        <taxon>Bacilli</taxon>
        <taxon>Bacillales</taxon>
        <taxon>Bacillaceae</taxon>
        <taxon>Metabacillus</taxon>
    </lineage>
</organism>
<keyword evidence="3 5" id="KW-1133">Transmembrane helix</keyword>
<dbReference type="AlphaFoldDB" id="A0A926NR66"/>
<accession>A0A926NR66</accession>
<keyword evidence="2 5" id="KW-0812">Transmembrane</keyword>
<dbReference type="Proteomes" id="UP000626844">
    <property type="component" value="Unassembled WGS sequence"/>
</dbReference>
<proteinExistence type="predicted"/>
<comment type="subcellular location">
    <subcellularLocation>
        <location evidence="1">Membrane</location>
        <topology evidence="1">Multi-pass membrane protein</topology>
    </subcellularLocation>
</comment>
<evidence type="ECO:0000256" key="4">
    <source>
        <dbReference type="ARBA" id="ARBA00023136"/>
    </source>
</evidence>
<comment type="caution">
    <text evidence="7">The sequence shown here is derived from an EMBL/GenBank/DDBJ whole genome shotgun (WGS) entry which is preliminary data.</text>
</comment>